<sequence>MADFYTILTDYGQQALADVLISGKQVVISHLGAGDGGGSSYEPTEDQTQLRNEIWRGDLNDLRSDEDETGNIVAEAVIPVEAAPAGGWYIREVGLYDQSGGLFAVGKYPLTFQPDLSLGSGKQIYIKIVVEVGNVDAVQLIIDHSLVLADKQYVEDLVNNKAAELEGLIGEKVTEIYDTYSATDGSQKVGFDSSTVYDELKSLARAYPFINQSKILIAAHRGMMYPYFETAQISYAICDADILEVDVQVTSDGVPVCYHDDDLSTKTTLTGAVSDFTFSQIREAKFLRLIGTKYENLVKIPTFEEFCREAMRRGKAISPEFKRYRTTADIKLMVDVVKKYHLEERCVWASFIFGDLRELRKYDKLSGAALQVDSYSAIYDEWFPELAYVLGRGYISGSLKFWNNENARIPTFKEMGLGLIVWTVDSAVDKLKVQQYGVNIIITNNALSGVN</sequence>
<dbReference type="AlphaFoldDB" id="A0A9D7FS57"/>
<evidence type="ECO:0000259" key="1">
    <source>
        <dbReference type="PROSITE" id="PS51704"/>
    </source>
</evidence>
<keyword evidence="5" id="KW-1185">Reference proteome</keyword>
<dbReference type="PANTHER" id="PTHR46211:SF1">
    <property type="entry name" value="GLYCEROPHOSPHODIESTER PHOSPHODIESTERASE, CYTOPLASMIC"/>
    <property type="match status" value="1"/>
</dbReference>
<proteinExistence type="predicted"/>
<dbReference type="RefSeq" id="WP_228397640.1">
    <property type="nucleotide sequence ID" value="NZ_JADRCP010000001.1"/>
</dbReference>
<dbReference type="Gene3D" id="3.20.20.190">
    <property type="entry name" value="Phosphatidylinositol (PI) phosphodiesterase"/>
    <property type="match status" value="1"/>
</dbReference>
<dbReference type="Pfam" id="PF12571">
    <property type="entry name" value="Phage_tail_fib"/>
    <property type="match status" value="1"/>
</dbReference>
<dbReference type="PROSITE" id="PS51704">
    <property type="entry name" value="GP_PDE"/>
    <property type="match status" value="1"/>
</dbReference>
<dbReference type="EMBL" id="JADRCQ010000001">
    <property type="protein sequence ID" value="MBK5072584.1"/>
    <property type="molecule type" value="Genomic_DNA"/>
</dbReference>
<dbReference type="InterPro" id="IPR030395">
    <property type="entry name" value="GP_PDE_dom"/>
</dbReference>
<dbReference type="InterPro" id="IPR017946">
    <property type="entry name" value="PLC-like_Pdiesterase_TIM-brl"/>
</dbReference>
<dbReference type="Proteomes" id="UP000807542">
    <property type="component" value="Unassembled WGS sequence"/>
</dbReference>
<accession>A0A9D7FS57</accession>
<evidence type="ECO:0000313" key="3">
    <source>
        <dbReference type="EMBL" id="MBK5175893.1"/>
    </source>
</evidence>
<reference evidence="3 5" key="1">
    <citation type="submission" date="2020-11" db="EMBL/GenBank/DDBJ databases">
        <title>Insectihabitans protaetiae gen. nov. sp. nov. and Insectihabitans allomyrinae sp. nov., isolated from larvae of Protaetia brevitarsis seulensis and Allomyrina dichotoma, respectively.</title>
        <authorList>
            <person name="Lee S.D."/>
            <person name="Byeon Y.-S."/>
            <person name="Kim S.-M."/>
            <person name="Yang H.L."/>
            <person name="Kim I.S."/>
        </authorList>
    </citation>
    <scope>NUCLEOTIDE SEQUENCE</scope>
    <source>
        <strain evidence="3">CWB-B4</strain>
        <strain evidence="2 5">CWB-B43</strain>
    </source>
</reference>
<feature type="domain" description="GP-PDE" evidence="1">
    <location>
        <begin position="199"/>
        <end position="451"/>
    </location>
</feature>
<protein>
    <submittedName>
        <fullName evidence="3">Phage tail protein</fullName>
    </submittedName>
</protein>
<dbReference type="EMBL" id="JADRCP010000001">
    <property type="protein sequence ID" value="MBK5175893.1"/>
    <property type="molecule type" value="Genomic_DNA"/>
</dbReference>
<dbReference type="SUPFAM" id="SSF51695">
    <property type="entry name" value="PLC-like phosphodiesterases"/>
    <property type="match status" value="1"/>
</dbReference>
<name>A0A9D7FS57_9GAMM</name>
<dbReference type="Proteomes" id="UP001296969">
    <property type="component" value="Unassembled WGS sequence"/>
</dbReference>
<evidence type="ECO:0000313" key="4">
    <source>
        <dbReference type="Proteomes" id="UP000807542"/>
    </source>
</evidence>
<comment type="caution">
    <text evidence="3">The sequence shown here is derived from an EMBL/GenBank/DDBJ whole genome shotgun (WGS) entry which is preliminary data.</text>
</comment>
<evidence type="ECO:0000313" key="2">
    <source>
        <dbReference type="EMBL" id="MBK5072584.1"/>
    </source>
</evidence>
<dbReference type="Pfam" id="PF03009">
    <property type="entry name" value="GDPD"/>
    <property type="match status" value="1"/>
</dbReference>
<evidence type="ECO:0000313" key="5">
    <source>
        <dbReference type="Proteomes" id="UP001296969"/>
    </source>
</evidence>
<dbReference type="InterPro" id="IPR022225">
    <property type="entry name" value="Phage_tail_fibre_N"/>
</dbReference>
<dbReference type="PANTHER" id="PTHR46211">
    <property type="entry name" value="GLYCEROPHOSPHORYL DIESTER PHOSPHODIESTERASE"/>
    <property type="match status" value="1"/>
</dbReference>
<dbReference type="GO" id="GO:0006629">
    <property type="term" value="P:lipid metabolic process"/>
    <property type="evidence" value="ECO:0007669"/>
    <property type="project" value="InterPro"/>
</dbReference>
<gene>
    <name evidence="3" type="ORF">I2492_06115</name>
    <name evidence="2" type="ORF">I2493_06115</name>
</gene>
<dbReference type="GO" id="GO:0008081">
    <property type="term" value="F:phosphoric diester hydrolase activity"/>
    <property type="evidence" value="ECO:0007669"/>
    <property type="project" value="InterPro"/>
</dbReference>
<organism evidence="3 4">
    <name type="scientific">Limnobaculum xujianqingii</name>
    <dbReference type="NCBI Taxonomy" id="2738837"/>
    <lineage>
        <taxon>Bacteria</taxon>
        <taxon>Pseudomonadati</taxon>
        <taxon>Pseudomonadota</taxon>
        <taxon>Gammaproteobacteria</taxon>
        <taxon>Enterobacterales</taxon>
        <taxon>Budviciaceae</taxon>
        <taxon>Limnobaculum</taxon>
    </lineage>
</organism>